<evidence type="ECO:0000313" key="9">
    <source>
        <dbReference type="EMBL" id="GAA3935630.1"/>
    </source>
</evidence>
<name>A0ABP7N3I3_9MICO</name>
<dbReference type="Gene3D" id="1.10.3720.10">
    <property type="entry name" value="MetI-like"/>
    <property type="match status" value="1"/>
</dbReference>
<comment type="similarity">
    <text evidence="7">Belongs to the binding-protein-dependent transport system permease family.</text>
</comment>
<proteinExistence type="inferred from homology"/>
<evidence type="ECO:0000256" key="3">
    <source>
        <dbReference type="ARBA" id="ARBA00022475"/>
    </source>
</evidence>
<accession>A0ABP7N3I3</accession>
<dbReference type="PANTHER" id="PTHR30151">
    <property type="entry name" value="ALKANE SULFONATE ABC TRANSPORTER-RELATED, MEMBRANE SUBUNIT"/>
    <property type="match status" value="1"/>
</dbReference>
<keyword evidence="10" id="KW-1185">Reference proteome</keyword>
<dbReference type="CDD" id="cd06261">
    <property type="entry name" value="TM_PBP2"/>
    <property type="match status" value="1"/>
</dbReference>
<evidence type="ECO:0000256" key="2">
    <source>
        <dbReference type="ARBA" id="ARBA00022448"/>
    </source>
</evidence>
<feature type="transmembrane region" description="Helical" evidence="7">
    <location>
        <begin position="195"/>
        <end position="217"/>
    </location>
</feature>
<dbReference type="RefSeq" id="WP_344818669.1">
    <property type="nucleotide sequence ID" value="NZ_BAABCP010000001.1"/>
</dbReference>
<dbReference type="EMBL" id="BAABCP010000001">
    <property type="protein sequence ID" value="GAA3935630.1"/>
    <property type="molecule type" value="Genomic_DNA"/>
</dbReference>
<keyword evidence="5 7" id="KW-1133">Transmembrane helix</keyword>
<keyword evidence="2 7" id="KW-0813">Transport</keyword>
<dbReference type="PROSITE" id="PS50928">
    <property type="entry name" value="ABC_TM1"/>
    <property type="match status" value="1"/>
</dbReference>
<feature type="transmembrane region" description="Helical" evidence="7">
    <location>
        <begin position="119"/>
        <end position="141"/>
    </location>
</feature>
<reference evidence="10" key="1">
    <citation type="journal article" date="2019" name="Int. J. Syst. Evol. Microbiol.">
        <title>The Global Catalogue of Microorganisms (GCM) 10K type strain sequencing project: providing services to taxonomists for standard genome sequencing and annotation.</title>
        <authorList>
            <consortium name="The Broad Institute Genomics Platform"/>
            <consortium name="The Broad Institute Genome Sequencing Center for Infectious Disease"/>
            <person name="Wu L."/>
            <person name="Ma J."/>
        </authorList>
    </citation>
    <scope>NUCLEOTIDE SEQUENCE [LARGE SCALE GENOMIC DNA]</scope>
    <source>
        <strain evidence="10">JCM 17024</strain>
    </source>
</reference>
<evidence type="ECO:0000313" key="10">
    <source>
        <dbReference type="Proteomes" id="UP001501591"/>
    </source>
</evidence>
<protein>
    <submittedName>
        <fullName evidence="9">ABC transporter permease</fullName>
    </submittedName>
</protein>
<keyword evidence="4 7" id="KW-0812">Transmembrane</keyword>
<feature type="domain" description="ABC transmembrane type-1" evidence="8">
    <location>
        <begin position="77"/>
        <end position="261"/>
    </location>
</feature>
<organism evidence="9 10">
    <name type="scientific">Microbacterium soli</name>
    <dbReference type="NCBI Taxonomy" id="446075"/>
    <lineage>
        <taxon>Bacteria</taxon>
        <taxon>Bacillati</taxon>
        <taxon>Actinomycetota</taxon>
        <taxon>Actinomycetes</taxon>
        <taxon>Micrococcales</taxon>
        <taxon>Microbacteriaceae</taxon>
        <taxon>Microbacterium</taxon>
    </lineage>
</organism>
<feature type="transmembrane region" description="Helical" evidence="7">
    <location>
        <begin position="85"/>
        <end position="107"/>
    </location>
</feature>
<dbReference type="InterPro" id="IPR035906">
    <property type="entry name" value="MetI-like_sf"/>
</dbReference>
<evidence type="ECO:0000259" key="8">
    <source>
        <dbReference type="PROSITE" id="PS50928"/>
    </source>
</evidence>
<evidence type="ECO:0000256" key="7">
    <source>
        <dbReference type="RuleBase" id="RU363032"/>
    </source>
</evidence>
<gene>
    <name evidence="9" type="ORF">GCM10022383_12540</name>
</gene>
<evidence type="ECO:0000256" key="4">
    <source>
        <dbReference type="ARBA" id="ARBA00022692"/>
    </source>
</evidence>
<keyword evidence="3" id="KW-1003">Cell membrane</keyword>
<sequence length="277" mass="29479">MSATASLAAVRAGSGRARPRTSWLRRRGLWLSLVDLVIIVGIWHLVVVTFGLVSRVFLPAPADVVLGFGQLAEAGVLWSNMGFSAVTWLIGFGLGTLAGIVTGLVVGSVHVVYKLAMPVLWAAWATPLVAIQPIIGVWFGFGMTPNVVLVFLSTAIPISLNTVAGVAGVSPSILRAATVYGAGPVQAYLKVRLPWTFPYIVGGIRLAIPTSLIGLLIGEMVSSPMGMGSLIVTSLSRFRTNQAFSAIIFFIVVSVVLVSVADRLERRTGRWREVDAR</sequence>
<evidence type="ECO:0000256" key="5">
    <source>
        <dbReference type="ARBA" id="ARBA00022989"/>
    </source>
</evidence>
<comment type="subcellular location">
    <subcellularLocation>
        <location evidence="1 7">Cell membrane</location>
        <topology evidence="1 7">Multi-pass membrane protein</topology>
    </subcellularLocation>
</comment>
<dbReference type="PANTHER" id="PTHR30151:SF20">
    <property type="entry name" value="ABC TRANSPORTER PERMEASE PROTEIN HI_0355-RELATED"/>
    <property type="match status" value="1"/>
</dbReference>
<feature type="transmembrane region" description="Helical" evidence="7">
    <location>
        <begin position="147"/>
        <end position="174"/>
    </location>
</feature>
<dbReference type="SUPFAM" id="SSF161098">
    <property type="entry name" value="MetI-like"/>
    <property type="match status" value="1"/>
</dbReference>
<comment type="caution">
    <text evidence="9">The sequence shown here is derived from an EMBL/GenBank/DDBJ whole genome shotgun (WGS) entry which is preliminary data.</text>
</comment>
<feature type="transmembrane region" description="Helical" evidence="7">
    <location>
        <begin position="28"/>
        <end position="53"/>
    </location>
</feature>
<evidence type="ECO:0000256" key="1">
    <source>
        <dbReference type="ARBA" id="ARBA00004651"/>
    </source>
</evidence>
<feature type="transmembrane region" description="Helical" evidence="7">
    <location>
        <begin position="243"/>
        <end position="261"/>
    </location>
</feature>
<keyword evidence="6 7" id="KW-0472">Membrane</keyword>
<dbReference type="Proteomes" id="UP001501591">
    <property type="component" value="Unassembled WGS sequence"/>
</dbReference>
<dbReference type="InterPro" id="IPR000515">
    <property type="entry name" value="MetI-like"/>
</dbReference>
<evidence type="ECO:0000256" key="6">
    <source>
        <dbReference type="ARBA" id="ARBA00023136"/>
    </source>
</evidence>
<dbReference type="Pfam" id="PF00528">
    <property type="entry name" value="BPD_transp_1"/>
    <property type="match status" value="1"/>
</dbReference>